<feature type="non-terminal residue" evidence="1">
    <location>
        <position position="1"/>
    </location>
</feature>
<proteinExistence type="predicted"/>
<sequence>QEVWDETEIYALENRLQGQDRENKLPLTLMGGEPNLIEELDHVDVESDSGDTFDEFTYEKEMLDKIEGYYTEELATEEIGTLETFIDKYFDKIIQETDLDETKREQAREFFKEEKGLFAQSTK</sequence>
<name>A0ABM8VXI3_GIGMA</name>
<comment type="caution">
    <text evidence="1">The sequence shown here is derived from an EMBL/GenBank/DDBJ whole genome shotgun (WGS) entry which is preliminary data.</text>
</comment>
<dbReference type="EMBL" id="CAJVQB010000158">
    <property type="protein sequence ID" value="CAG8471533.1"/>
    <property type="molecule type" value="Genomic_DNA"/>
</dbReference>
<dbReference type="Proteomes" id="UP000789901">
    <property type="component" value="Unassembled WGS sequence"/>
</dbReference>
<reference evidence="1 2" key="1">
    <citation type="submission" date="2021-06" db="EMBL/GenBank/DDBJ databases">
        <authorList>
            <person name="Kallberg Y."/>
            <person name="Tangrot J."/>
            <person name="Rosling A."/>
        </authorList>
    </citation>
    <scope>NUCLEOTIDE SEQUENCE [LARGE SCALE GENOMIC DNA]</scope>
    <source>
        <strain evidence="1 2">120-4 pot B 10/14</strain>
    </source>
</reference>
<gene>
    <name evidence="1" type="ORF">GMARGA_LOCUS799</name>
</gene>
<evidence type="ECO:0000313" key="2">
    <source>
        <dbReference type="Proteomes" id="UP000789901"/>
    </source>
</evidence>
<organism evidence="1 2">
    <name type="scientific">Gigaspora margarita</name>
    <dbReference type="NCBI Taxonomy" id="4874"/>
    <lineage>
        <taxon>Eukaryota</taxon>
        <taxon>Fungi</taxon>
        <taxon>Fungi incertae sedis</taxon>
        <taxon>Mucoromycota</taxon>
        <taxon>Glomeromycotina</taxon>
        <taxon>Glomeromycetes</taxon>
        <taxon>Diversisporales</taxon>
        <taxon>Gigasporaceae</taxon>
        <taxon>Gigaspora</taxon>
    </lineage>
</organism>
<protein>
    <submittedName>
        <fullName evidence="1">1527_t:CDS:1</fullName>
    </submittedName>
</protein>
<evidence type="ECO:0000313" key="1">
    <source>
        <dbReference type="EMBL" id="CAG8471533.1"/>
    </source>
</evidence>
<keyword evidence="2" id="KW-1185">Reference proteome</keyword>
<accession>A0ABM8VXI3</accession>